<feature type="region of interest" description="Disordered" evidence="1">
    <location>
        <begin position="648"/>
        <end position="685"/>
    </location>
</feature>
<organism evidence="2 3">
    <name type="scientific">Venturia inaequalis</name>
    <name type="common">Apple scab fungus</name>
    <dbReference type="NCBI Taxonomy" id="5025"/>
    <lineage>
        <taxon>Eukaryota</taxon>
        <taxon>Fungi</taxon>
        <taxon>Dikarya</taxon>
        <taxon>Ascomycota</taxon>
        <taxon>Pezizomycotina</taxon>
        <taxon>Dothideomycetes</taxon>
        <taxon>Pleosporomycetidae</taxon>
        <taxon>Venturiales</taxon>
        <taxon>Venturiaceae</taxon>
        <taxon>Venturia</taxon>
    </lineage>
</organism>
<feature type="compositionally biased region" description="Polar residues" evidence="1">
    <location>
        <begin position="530"/>
        <end position="563"/>
    </location>
</feature>
<reference evidence="2 3" key="1">
    <citation type="submission" date="2019-11" db="EMBL/GenBank/DDBJ databases">
        <title>Venturia inaequalis Genome Resource.</title>
        <authorList>
            <person name="Lichtner F.J."/>
        </authorList>
    </citation>
    <scope>NUCLEOTIDE SEQUENCE [LARGE SCALE GENOMIC DNA]</scope>
    <source>
        <strain evidence="2">Bline_iso_100314</strain>
    </source>
</reference>
<feature type="compositionally biased region" description="Basic and acidic residues" evidence="1">
    <location>
        <begin position="661"/>
        <end position="675"/>
    </location>
</feature>
<feature type="region of interest" description="Disordered" evidence="1">
    <location>
        <begin position="337"/>
        <end position="382"/>
    </location>
</feature>
<accession>A0A8H3UDG8</accession>
<feature type="region of interest" description="Disordered" evidence="1">
    <location>
        <begin position="94"/>
        <end position="117"/>
    </location>
</feature>
<dbReference type="OrthoDB" id="10445312at2759"/>
<proteinExistence type="predicted"/>
<feature type="region of interest" description="Disordered" evidence="1">
    <location>
        <begin position="188"/>
        <end position="208"/>
    </location>
</feature>
<evidence type="ECO:0000256" key="1">
    <source>
        <dbReference type="SAM" id="MobiDB-lite"/>
    </source>
</evidence>
<feature type="compositionally biased region" description="Basic and acidic residues" evidence="1">
    <location>
        <begin position="94"/>
        <end position="110"/>
    </location>
</feature>
<evidence type="ECO:0000313" key="3">
    <source>
        <dbReference type="Proteomes" id="UP000433883"/>
    </source>
</evidence>
<dbReference type="Proteomes" id="UP000433883">
    <property type="component" value="Unassembled WGS sequence"/>
</dbReference>
<dbReference type="AlphaFoldDB" id="A0A8H3UDG8"/>
<dbReference type="EMBL" id="WNWQ01000456">
    <property type="protein sequence ID" value="KAE9967620.1"/>
    <property type="molecule type" value="Genomic_DNA"/>
</dbReference>
<evidence type="ECO:0000313" key="2">
    <source>
        <dbReference type="EMBL" id="KAE9967620.1"/>
    </source>
</evidence>
<feature type="region of interest" description="Disordered" evidence="1">
    <location>
        <begin position="514"/>
        <end position="579"/>
    </location>
</feature>
<sequence>MDRYPDSPRDDIFTLARRVTPAHDREYIRDLEEGIKTVGRVLDSYKHENRRLRTEVDDLRERTCGRLALFERENIAEKTGEEGSRGWDTRGRRLVMDKEQVRSSGTERRSASSRSNIGIKRDTGGIAFPRYEACENVRLIRDLDLPTAGLGAPMGHFNHLRDCEPPRQYDRTRDYADNATDVRDYAYSQQLRPEPAPEHRTSPVPNDEEAKWHTYKTRLPARDWELPVAEYDTRTYDKIDQQNHNPAHLYDQDRDDQDIKSRIRGHACEQDLSPEPYVQSKPRSISSDEKTIWQGHFSPSSSQTTERLRSTSSVWERRETLDGLYWYYLNTEDGRMTDPQPIPRDESEGEEFDLRKLRVTPCSPPVSRKAAPDTTQKKDVSPALPVQVPYRYQKIAAPRDVVKETVQVLGSTSTNGSKPSRSTAENLPPSPRSYYRNSTPAQHGPRKSVVKPSMNTQPVLPRPPIGVYNNREYAQQYSSKKVSPLYRLPEPKPTLKPSIPLASNAASTDISKISKTFTPSPRSHHGYGQGTTKTSAHLNQHAQITPSQQTPIKPSQQTSTESFDPSKSQPSTSPPQAMHGVHLSTFTEAYGGSQGNYQVPFVNTVTDIDEGERRNRSVAKVQEIQYTKKESKQDEVELIVPIRPRPITRASGHGLEANEGGQREVATERGREYRAGGKVRWTGSS</sequence>
<gene>
    <name evidence="2" type="ORF">BLS_006265</name>
</gene>
<comment type="caution">
    <text evidence="2">The sequence shown here is derived from an EMBL/GenBank/DDBJ whole genome shotgun (WGS) entry which is preliminary data.</text>
</comment>
<protein>
    <submittedName>
        <fullName evidence="2">Uncharacterized protein</fullName>
    </submittedName>
</protein>
<name>A0A8H3UDG8_VENIN</name>
<feature type="region of interest" description="Disordered" evidence="1">
    <location>
        <begin position="409"/>
        <end position="467"/>
    </location>
</feature>
<feature type="compositionally biased region" description="Polar residues" evidence="1">
    <location>
        <begin position="409"/>
        <end position="425"/>
    </location>
</feature>
<feature type="compositionally biased region" description="Low complexity" evidence="1">
    <location>
        <begin position="565"/>
        <end position="576"/>
    </location>
</feature>